<gene>
    <name evidence="1" type="ORF">VB854_26920</name>
</gene>
<evidence type="ECO:0000313" key="2">
    <source>
        <dbReference type="Proteomes" id="UP001301728"/>
    </source>
</evidence>
<reference evidence="1 2" key="1">
    <citation type="submission" date="2023-12" db="EMBL/GenBank/DDBJ databases">
        <title>Baltic Sea Cyanobacteria.</title>
        <authorList>
            <person name="Delbaje E."/>
            <person name="Fewer D.P."/>
            <person name="Shishido T.K."/>
        </authorList>
    </citation>
    <scope>NUCLEOTIDE SEQUENCE [LARGE SCALE GENOMIC DNA]</scope>
    <source>
        <strain evidence="1 2">CCNP 1315</strain>
    </source>
</reference>
<dbReference type="RefSeq" id="WP_323273195.1">
    <property type="nucleotide sequence ID" value="NZ_JAYGHT010000190.1"/>
</dbReference>
<organism evidence="1 2">
    <name type="scientific">Limnoraphis robusta CCNP1315</name>
    <dbReference type="NCBI Taxonomy" id="3110306"/>
    <lineage>
        <taxon>Bacteria</taxon>
        <taxon>Bacillati</taxon>
        <taxon>Cyanobacteriota</taxon>
        <taxon>Cyanophyceae</taxon>
        <taxon>Oscillatoriophycideae</taxon>
        <taxon>Oscillatoriales</taxon>
        <taxon>Sirenicapillariaceae</taxon>
        <taxon>Limnoraphis</taxon>
    </lineage>
</organism>
<dbReference type="EMBL" id="JAYGHT010000190">
    <property type="protein sequence ID" value="MEA5522570.1"/>
    <property type="molecule type" value="Genomic_DNA"/>
</dbReference>
<name>A0ABU5U6F0_9CYAN</name>
<accession>A0ABU5U6F0</accession>
<comment type="caution">
    <text evidence="1">The sequence shown here is derived from an EMBL/GenBank/DDBJ whole genome shotgun (WGS) entry which is preliminary data.</text>
</comment>
<protein>
    <recommendedName>
        <fullName evidence="3">PEP-CTERM sorting domain-containing protein</fullName>
    </recommendedName>
</protein>
<keyword evidence="2" id="KW-1185">Reference proteome</keyword>
<dbReference type="Proteomes" id="UP001301728">
    <property type="component" value="Unassembled WGS sequence"/>
</dbReference>
<evidence type="ECO:0000313" key="1">
    <source>
        <dbReference type="EMBL" id="MEA5522570.1"/>
    </source>
</evidence>
<sequence length="205" mass="21899">MILKNIFNQVTSTVATAVVLSAAIAFEAPKAEAAIFQWDFSNVVGGIDGTVSGILEVPEGDNVSATSVILTSTTNPLFESLIGFDFTTLPNFSNQFKVEGKKITASLFGTDFFSNTTNLSLEFNSGEFGDLNSQNIALLTIAGNPFDVCTEDCLQTAEIFGDNTGETQFAPTFTAVPEASPATGLLVTFGLVGVYQLRKTIRRFH</sequence>
<evidence type="ECO:0008006" key="3">
    <source>
        <dbReference type="Google" id="ProtNLM"/>
    </source>
</evidence>
<proteinExistence type="predicted"/>